<evidence type="ECO:0000259" key="3">
    <source>
        <dbReference type="PROSITE" id="PS50211"/>
    </source>
</evidence>
<dbReference type="PROSITE" id="PS50211">
    <property type="entry name" value="DENN"/>
    <property type="match status" value="1"/>
</dbReference>
<dbReference type="GO" id="GO:0005737">
    <property type="term" value="C:cytoplasm"/>
    <property type="evidence" value="ECO:0007669"/>
    <property type="project" value="TreeGrafter"/>
</dbReference>
<evidence type="ECO:0000256" key="1">
    <source>
        <dbReference type="ARBA" id="ARBA00038178"/>
    </source>
</evidence>
<feature type="domain" description="UDENN" evidence="3">
    <location>
        <begin position="7"/>
        <end position="512"/>
    </location>
</feature>
<dbReference type="Proteomes" id="UP000036681">
    <property type="component" value="Unplaced"/>
</dbReference>
<accession>A0A9J2PNC1</accession>
<keyword evidence="4" id="KW-1185">Reference proteome</keyword>
<dbReference type="Pfam" id="PF09794">
    <property type="entry name" value="Avl9"/>
    <property type="match status" value="2"/>
</dbReference>
<dbReference type="PANTHER" id="PTHR31017">
    <property type="entry name" value="LATE SECRETORY PATHWAY PROTEIN AVL9-RELATED"/>
    <property type="match status" value="1"/>
</dbReference>
<dbReference type="InterPro" id="IPR037516">
    <property type="entry name" value="Tripartite_DENN"/>
</dbReference>
<dbReference type="WBParaSite" id="ALUE_0001150001-mRNA-1">
    <property type="protein sequence ID" value="ALUE_0001150001-mRNA-1"/>
    <property type="gene ID" value="ALUE_0001150001"/>
</dbReference>
<comment type="similarity">
    <text evidence="1">Belongs to the AVL9 family.</text>
</comment>
<dbReference type="InterPro" id="IPR051731">
    <property type="entry name" value="DENND11/AVL9_GEFs"/>
</dbReference>
<evidence type="ECO:0000256" key="2">
    <source>
        <dbReference type="SAM" id="MobiDB-lite"/>
    </source>
</evidence>
<evidence type="ECO:0000313" key="5">
    <source>
        <dbReference type="WBParaSite" id="ALUE_0001150001-mRNA-1"/>
    </source>
</evidence>
<dbReference type="InterPro" id="IPR018307">
    <property type="entry name" value="ABL9/DENND6_dom"/>
</dbReference>
<name>A0A9J2PNC1_ASCLU</name>
<sequence>MGHPVILHVAVIGFHHKKGCQVEFSYPSMSDANGEVPIAWQNLPSLALPDGAHNVDQDVIYFLLPSLENPNRAVFGISCYRQMSAEDLLNKSTDVTRSTVQKSVCVLTRLPLFGILTAKLQLITQAYFNERDFAKVRINFFFIVDVLSQMYNNLCEMFMPEAIDEQAAAMGLLEEGLFQAAAYSKLPIITQIDGVSENEIDLELESDRKEDHLEEAKVCKKEGNKALAQDSLGEFDDHPPDPAPQPSSSHSAGAKTKQSGEVKSKQEMAAGHMSDVEECVGETDTEQRNRPSAEMAFEAVDERTSSRKLTCTLNTDSYGFPLSIFTKGSLFHPYLSISYLDMIRSDSTRAYCIGATNALFIQRRDSIDVIVTMNDEGEGDVDIVNPELRRALSLTAADLRFADFITKGVDANAQSANWEGGDEWVRLQMRAYLLSLMATVRADLREPLSDFNEVFVDEWKLTNNYRIWSSGHYPDLPSAVPGHPFAGGLGVSDVLLRVEHSIGGSEGGRRVVSAVTSTGKYFSDTGLKVKSSISSWLRGNINNTAHSSS</sequence>
<evidence type="ECO:0000313" key="4">
    <source>
        <dbReference type="Proteomes" id="UP000036681"/>
    </source>
</evidence>
<proteinExistence type="inferred from homology"/>
<organism evidence="4 5">
    <name type="scientific">Ascaris lumbricoides</name>
    <name type="common">Giant roundworm</name>
    <dbReference type="NCBI Taxonomy" id="6252"/>
    <lineage>
        <taxon>Eukaryota</taxon>
        <taxon>Metazoa</taxon>
        <taxon>Ecdysozoa</taxon>
        <taxon>Nematoda</taxon>
        <taxon>Chromadorea</taxon>
        <taxon>Rhabditida</taxon>
        <taxon>Spirurina</taxon>
        <taxon>Ascaridomorpha</taxon>
        <taxon>Ascaridoidea</taxon>
        <taxon>Ascarididae</taxon>
        <taxon>Ascaris</taxon>
    </lineage>
</organism>
<dbReference type="PANTHER" id="PTHR31017:SF1">
    <property type="entry name" value="LATE SECRETORY PATHWAY PROTEIN AVL9 HOMOLOG"/>
    <property type="match status" value="1"/>
</dbReference>
<reference evidence="5" key="1">
    <citation type="submission" date="2023-03" db="UniProtKB">
        <authorList>
            <consortium name="WormBaseParasite"/>
        </authorList>
    </citation>
    <scope>IDENTIFICATION</scope>
</reference>
<dbReference type="AlphaFoldDB" id="A0A9J2PNC1"/>
<feature type="compositionally biased region" description="Polar residues" evidence="2">
    <location>
        <begin position="246"/>
        <end position="257"/>
    </location>
</feature>
<protein>
    <submittedName>
        <fullName evidence="5">UDENN domain-containing protein</fullName>
    </submittedName>
</protein>
<feature type="region of interest" description="Disordered" evidence="2">
    <location>
        <begin position="231"/>
        <end position="291"/>
    </location>
</feature>